<dbReference type="EMBL" id="JACKSJ010000085">
    <property type="protein sequence ID" value="MCV7170465.1"/>
    <property type="molecule type" value="Genomic_DNA"/>
</dbReference>
<sequence length="191" mass="19786">MSDQLLEHHRSAGTDHTLASYYAVRGAVSIAWVAAALTIGSTSASIAGALLLFYPAWDAVANVADARQHGGLRSNPTQAFNMVVSGVTTAAVGIALTVSLNAVLGVFGVWAAMSGLLQVATAVRRWRRAGAQWVMIISGAQSAAAGAMFVLAARAPETPGVADIAPYAAFGAFYFLVSAAWLTVSAARRRH</sequence>
<keyword evidence="1" id="KW-1133">Transmembrane helix</keyword>
<proteinExistence type="predicted"/>
<dbReference type="RefSeq" id="WP_264012651.1">
    <property type="nucleotide sequence ID" value="NZ_JACKSJ010000085.1"/>
</dbReference>
<accession>A0A9X2YLQ4</accession>
<dbReference type="InterPro" id="IPR005325">
    <property type="entry name" value="DUF308_memb"/>
</dbReference>
<keyword evidence="3" id="KW-1185">Reference proteome</keyword>
<reference evidence="2" key="2">
    <citation type="journal article" date="2022" name="BMC Genomics">
        <title>Comparative genome analysis of mycobacteria focusing on tRNA and non-coding RNA.</title>
        <authorList>
            <person name="Behra P.R.K."/>
            <person name="Pettersson B.M.F."/>
            <person name="Ramesh M."/>
            <person name="Das S."/>
            <person name="Dasgupta S."/>
            <person name="Kirsebom L.A."/>
        </authorList>
    </citation>
    <scope>NUCLEOTIDE SEQUENCE</scope>
    <source>
        <strain evidence="2">DSM 44615</strain>
    </source>
</reference>
<name>A0A9X2YLQ4_9MYCO</name>
<reference evidence="2" key="1">
    <citation type="submission" date="2020-07" db="EMBL/GenBank/DDBJ databases">
        <authorList>
            <person name="Pettersson B.M.F."/>
            <person name="Behra P.R.K."/>
            <person name="Ramesh M."/>
            <person name="Das S."/>
            <person name="Dasgupta S."/>
            <person name="Kirsebom L.A."/>
        </authorList>
    </citation>
    <scope>NUCLEOTIDE SEQUENCE</scope>
    <source>
        <strain evidence="2">DSM 44615</strain>
    </source>
</reference>
<evidence type="ECO:0000256" key="1">
    <source>
        <dbReference type="SAM" id="Phobius"/>
    </source>
</evidence>
<feature type="transmembrane region" description="Helical" evidence="1">
    <location>
        <begin position="30"/>
        <end position="57"/>
    </location>
</feature>
<gene>
    <name evidence="2" type="ORF">H7I41_11120</name>
</gene>
<keyword evidence="1" id="KW-0472">Membrane</keyword>
<evidence type="ECO:0000313" key="2">
    <source>
        <dbReference type="EMBL" id="MCV7170465.1"/>
    </source>
</evidence>
<keyword evidence="1" id="KW-0812">Transmembrane</keyword>
<feature type="transmembrane region" description="Helical" evidence="1">
    <location>
        <begin position="164"/>
        <end position="184"/>
    </location>
</feature>
<dbReference type="AlphaFoldDB" id="A0A9X2YLQ4"/>
<protein>
    <submittedName>
        <fullName evidence="2">DUF308 domain-containing protein</fullName>
    </submittedName>
</protein>
<dbReference type="Pfam" id="PF03729">
    <property type="entry name" value="DUF308"/>
    <property type="match status" value="1"/>
</dbReference>
<evidence type="ECO:0000313" key="3">
    <source>
        <dbReference type="Proteomes" id="UP001140293"/>
    </source>
</evidence>
<feature type="transmembrane region" description="Helical" evidence="1">
    <location>
        <begin position="133"/>
        <end position="152"/>
    </location>
</feature>
<organism evidence="2 3">
    <name type="scientific">[Mycobacterium] manitobense</name>
    <dbReference type="NCBI Taxonomy" id="190147"/>
    <lineage>
        <taxon>Bacteria</taxon>
        <taxon>Bacillati</taxon>
        <taxon>Actinomycetota</taxon>
        <taxon>Actinomycetes</taxon>
        <taxon>Mycobacteriales</taxon>
        <taxon>Mycobacteriaceae</taxon>
        <taxon>Mycolicibacterium</taxon>
    </lineage>
</organism>
<dbReference type="Proteomes" id="UP001140293">
    <property type="component" value="Unassembled WGS sequence"/>
</dbReference>
<comment type="caution">
    <text evidence="2">The sequence shown here is derived from an EMBL/GenBank/DDBJ whole genome shotgun (WGS) entry which is preliminary data.</text>
</comment>